<feature type="non-terminal residue" evidence="2">
    <location>
        <position position="1"/>
    </location>
</feature>
<name>X0SQQ3_9ZZZZ</name>
<gene>
    <name evidence="2" type="ORF">S01H1_14365</name>
</gene>
<protein>
    <submittedName>
        <fullName evidence="2">Uncharacterized protein</fullName>
    </submittedName>
</protein>
<reference evidence="2" key="1">
    <citation type="journal article" date="2014" name="Front. Microbiol.">
        <title>High frequency of phylogenetically diverse reductive dehalogenase-homologous genes in deep subseafloor sedimentary metagenomes.</title>
        <authorList>
            <person name="Kawai M."/>
            <person name="Futagami T."/>
            <person name="Toyoda A."/>
            <person name="Takaki Y."/>
            <person name="Nishi S."/>
            <person name="Hori S."/>
            <person name="Arai W."/>
            <person name="Tsubouchi T."/>
            <person name="Morono Y."/>
            <person name="Uchiyama I."/>
            <person name="Ito T."/>
            <person name="Fujiyama A."/>
            <person name="Inagaki F."/>
            <person name="Takami H."/>
        </authorList>
    </citation>
    <scope>NUCLEOTIDE SEQUENCE</scope>
    <source>
        <strain evidence="2">Expedition CK06-06</strain>
    </source>
</reference>
<dbReference type="AlphaFoldDB" id="X0SQQ3"/>
<dbReference type="EMBL" id="BARS01007467">
    <property type="protein sequence ID" value="GAF83438.1"/>
    <property type="molecule type" value="Genomic_DNA"/>
</dbReference>
<organism evidence="2">
    <name type="scientific">marine sediment metagenome</name>
    <dbReference type="NCBI Taxonomy" id="412755"/>
    <lineage>
        <taxon>unclassified sequences</taxon>
        <taxon>metagenomes</taxon>
        <taxon>ecological metagenomes</taxon>
    </lineage>
</organism>
<evidence type="ECO:0000256" key="1">
    <source>
        <dbReference type="SAM" id="MobiDB-lite"/>
    </source>
</evidence>
<evidence type="ECO:0000313" key="2">
    <source>
        <dbReference type="EMBL" id="GAF83438.1"/>
    </source>
</evidence>
<accession>X0SQQ3</accession>
<comment type="caution">
    <text evidence="2">The sequence shown here is derived from an EMBL/GenBank/DDBJ whole genome shotgun (WGS) entry which is preliminary data.</text>
</comment>
<sequence>FAFNPFTGEPDKVIKKSYLDALLDSRLGAYPQRPVLDRYDPTSSTPAAPADGDRYLSTATANGWTDKHIYEWLTSAWVETVPVIGMTTLVQDEELTYGFDLSSTWSLSGNASFECLGGSTKWGGINEFGDYLYWTVESVTTAGGFVRVPMLRATGAAAAPFSGAIANTLYMLADVGFNPTLIFSNTTASLSTFLRMEELTGEFQFISNQKKNTMWQYKFLGASNLMDKSSQLGDENIENLILRSFRLDDDVWTKDNFTVSASSEYNTLTRNSDADSSLVQADIPETTGKMLTFSFVVRPDTNSARQLTVTISDDVQTLVTKEFNLLLFNDTLIRVETPDTRIPADNVTITLENTNSGASCVYQIKDMTLRETMPYAILNLGDSIGAKAQASGTA</sequence>
<feature type="non-terminal residue" evidence="2">
    <location>
        <position position="394"/>
    </location>
</feature>
<feature type="region of interest" description="Disordered" evidence="1">
    <location>
        <begin position="34"/>
        <end position="54"/>
    </location>
</feature>
<proteinExistence type="predicted"/>